<organism evidence="1 2">
    <name type="scientific">Nosema granulosis</name>
    <dbReference type="NCBI Taxonomy" id="83296"/>
    <lineage>
        <taxon>Eukaryota</taxon>
        <taxon>Fungi</taxon>
        <taxon>Fungi incertae sedis</taxon>
        <taxon>Microsporidia</taxon>
        <taxon>Nosematidae</taxon>
        <taxon>Nosema</taxon>
    </lineage>
</organism>
<comment type="caution">
    <text evidence="1">The sequence shown here is derived from an EMBL/GenBank/DDBJ whole genome shotgun (WGS) entry which is preliminary data.</text>
</comment>
<gene>
    <name evidence="1" type="ORF">NGRA_0754</name>
</gene>
<proteinExistence type="predicted"/>
<dbReference type="OrthoDB" id="2192914at2759"/>
<accession>A0A9P6L017</accession>
<keyword evidence="2" id="KW-1185">Reference proteome</keyword>
<dbReference type="Proteomes" id="UP000740883">
    <property type="component" value="Unassembled WGS sequence"/>
</dbReference>
<name>A0A9P6L017_9MICR</name>
<reference evidence="1 2" key="1">
    <citation type="journal article" date="2020" name="Genome Biol. Evol.">
        <title>Comparative genomics of strictly vertically transmitted, feminizing microsporidia endosymbionts of amphipod crustaceans.</title>
        <authorList>
            <person name="Cormier A."/>
            <person name="Chebbi M.A."/>
            <person name="Giraud I."/>
            <person name="Wattier R."/>
            <person name="Teixeira M."/>
            <person name="Gilbert C."/>
            <person name="Rigaud T."/>
            <person name="Cordaux R."/>
        </authorList>
    </citation>
    <scope>NUCLEOTIDE SEQUENCE [LARGE SCALE GENOMIC DNA]</scope>
    <source>
        <strain evidence="1 2">Ou3-Ou53</strain>
    </source>
</reference>
<evidence type="ECO:0000313" key="2">
    <source>
        <dbReference type="Proteomes" id="UP000740883"/>
    </source>
</evidence>
<protein>
    <submittedName>
        <fullName evidence="1">Uncharacterized protein</fullName>
    </submittedName>
</protein>
<evidence type="ECO:0000313" key="1">
    <source>
        <dbReference type="EMBL" id="KAF9764179.1"/>
    </source>
</evidence>
<dbReference type="AlphaFoldDB" id="A0A9P6L017"/>
<sequence length="244" mass="29748">MMLFRKTLFKRLKDFKFSKDSYLLSDETIEEYEYVRRLYHKSIDILENFTEERDCLSCIKQLITFYEKSDTLVTSLVNEMLRNRFIDSIEKRLSLFEILNKLLRMFFLFDKHRHNSTEVFQSFAFLKVNHREELEERDVIKCSTFCSVAMPMGRLLISYFVTDGFEVFHPVILKMRTTLYLTETKKDYLLFINKIMVEHTDLKYVKLYFCALYEKLYDENFFDKFFESLKREEKAYYCDILNLS</sequence>
<dbReference type="EMBL" id="SBJO01000033">
    <property type="protein sequence ID" value="KAF9764179.1"/>
    <property type="molecule type" value="Genomic_DNA"/>
</dbReference>